<evidence type="ECO:0000256" key="6">
    <source>
        <dbReference type="ARBA" id="ARBA00022968"/>
    </source>
</evidence>
<keyword evidence="7 11" id="KW-1133">Transmembrane helix</keyword>
<dbReference type="GO" id="GO:0016758">
    <property type="term" value="F:hexosyltransferase activity"/>
    <property type="evidence" value="ECO:0007669"/>
    <property type="project" value="InterPro"/>
</dbReference>
<organism evidence="12">
    <name type="scientific">Ascaris suum</name>
    <name type="common">Pig roundworm</name>
    <name type="synonym">Ascaris lumbricoides</name>
    <dbReference type="NCBI Taxonomy" id="6253"/>
    <lineage>
        <taxon>Eukaryota</taxon>
        <taxon>Metazoa</taxon>
        <taxon>Ecdysozoa</taxon>
        <taxon>Nematoda</taxon>
        <taxon>Chromadorea</taxon>
        <taxon>Rhabditida</taxon>
        <taxon>Spirurina</taxon>
        <taxon>Ascaridomorpha</taxon>
        <taxon>Ascaridoidea</taxon>
        <taxon>Ascarididae</taxon>
        <taxon>Ascaris</taxon>
    </lineage>
</organism>
<evidence type="ECO:0000256" key="3">
    <source>
        <dbReference type="ARBA" id="ARBA00022676"/>
    </source>
</evidence>
<evidence type="ECO:0000256" key="9">
    <source>
        <dbReference type="ARBA" id="ARBA00023136"/>
    </source>
</evidence>
<dbReference type="EC" id="2.4.1.-" evidence="11"/>
<dbReference type="EMBL" id="JI174817">
    <property type="protein sequence ID" value="ADY46863.1"/>
    <property type="molecule type" value="mRNA"/>
</dbReference>
<keyword evidence="9 11" id="KW-0472">Membrane</keyword>
<evidence type="ECO:0000256" key="4">
    <source>
        <dbReference type="ARBA" id="ARBA00022679"/>
    </source>
</evidence>
<dbReference type="PANTHER" id="PTHR11214">
    <property type="entry name" value="BETA-1,3-N-ACETYLGLUCOSAMINYLTRANSFERASE"/>
    <property type="match status" value="1"/>
</dbReference>
<evidence type="ECO:0000256" key="10">
    <source>
        <dbReference type="ARBA" id="ARBA00023180"/>
    </source>
</evidence>
<comment type="similarity">
    <text evidence="2 11">Belongs to the glycosyltransferase 31 family.</text>
</comment>
<name>F1L9Q9_ASCSU</name>
<evidence type="ECO:0000313" key="12">
    <source>
        <dbReference type="EMBL" id="ADY46863.1"/>
    </source>
</evidence>
<dbReference type="Gene3D" id="3.90.550.50">
    <property type="match status" value="1"/>
</dbReference>
<dbReference type="InterPro" id="IPR002659">
    <property type="entry name" value="Glyco_trans_31"/>
</dbReference>
<reference evidence="12" key="1">
    <citation type="journal article" date="2011" name="Genome Res.">
        <title>Deep small RNA sequencing from the nematode Ascaris reveals conservation, functional diversification, and novel developmental profiles.</title>
        <authorList>
            <person name="Wang J."/>
            <person name="Czech B."/>
            <person name="Crunk A."/>
            <person name="Wallace A."/>
            <person name="Mitreva M."/>
            <person name="Hannon G.J."/>
            <person name="Davis R.E."/>
        </authorList>
    </citation>
    <scope>NUCLEOTIDE SEQUENCE</scope>
</reference>
<comment type="subcellular location">
    <subcellularLocation>
        <location evidence="1 11">Golgi apparatus membrane</location>
        <topology evidence="1 11">Single-pass type II membrane protein</topology>
    </subcellularLocation>
</comment>
<evidence type="ECO:0000256" key="5">
    <source>
        <dbReference type="ARBA" id="ARBA00022692"/>
    </source>
</evidence>
<evidence type="ECO:0000256" key="8">
    <source>
        <dbReference type="ARBA" id="ARBA00023034"/>
    </source>
</evidence>
<keyword evidence="6 11" id="KW-0735">Signal-anchor</keyword>
<accession>F1L9Q9</accession>
<dbReference type="AlphaFoldDB" id="F1L9Q9"/>
<evidence type="ECO:0000256" key="1">
    <source>
        <dbReference type="ARBA" id="ARBA00004323"/>
    </source>
</evidence>
<evidence type="ECO:0000256" key="11">
    <source>
        <dbReference type="RuleBase" id="RU363063"/>
    </source>
</evidence>
<keyword evidence="4 12" id="KW-0808">Transferase</keyword>
<sequence length="362" mass="42490">MIPMRVNNLHAVSLLLLVILFWIIVICGFFYQTSMTEKSDSRIVIAKKLIRRHPGLTIREHINNRSDKKEASDQLDFEKQFERNLAGLDLYRYRWTILERDFCSTRYRNLFLLIIVHTAVSHVKERQAIREMWGNIRLYDKYKSAVVFALGETTNETLRRIIKQESTRYRDIIQQNFLDAYKLLVLKGLMWIRFVAEYCPKVPFIMKLDDDVAVNYIAVLRFLTIRVRRKLLPNKRLTMCRLMDGSPAIRDKNNKWYISSAEYPNDVFSAYCSGLAFIITSDLIRPMMKEAQKSKLIWVDDFFLTGYLTANASVTFEDIGSLYEMNAAKVETSMSGGLKLFGVVRSVNQHKRVWKKMSSHYQ</sequence>
<protein>
    <recommendedName>
        <fullName evidence="11">Hexosyltransferase</fullName>
        <ecNumber evidence="11">2.4.1.-</ecNumber>
    </recommendedName>
</protein>
<keyword evidence="3 11" id="KW-0328">Glycosyltransferase</keyword>
<keyword evidence="10" id="KW-0325">Glycoprotein</keyword>
<dbReference type="FunFam" id="3.90.550.50:FF:000001">
    <property type="entry name" value="Hexosyltransferase"/>
    <property type="match status" value="1"/>
</dbReference>
<evidence type="ECO:0000256" key="7">
    <source>
        <dbReference type="ARBA" id="ARBA00022989"/>
    </source>
</evidence>
<dbReference type="GO" id="GO:0006493">
    <property type="term" value="P:protein O-linked glycosylation"/>
    <property type="evidence" value="ECO:0007669"/>
    <property type="project" value="TreeGrafter"/>
</dbReference>
<feature type="transmembrane region" description="Helical" evidence="11">
    <location>
        <begin position="12"/>
        <end position="31"/>
    </location>
</feature>
<proteinExistence type="evidence at transcript level"/>
<dbReference type="GO" id="GO:0000139">
    <property type="term" value="C:Golgi membrane"/>
    <property type="evidence" value="ECO:0007669"/>
    <property type="project" value="UniProtKB-SubCell"/>
</dbReference>
<evidence type="ECO:0000256" key="2">
    <source>
        <dbReference type="ARBA" id="ARBA00008661"/>
    </source>
</evidence>
<dbReference type="PANTHER" id="PTHR11214:SF364">
    <property type="entry name" value="HEXOSYLTRANSFERASE"/>
    <property type="match status" value="1"/>
</dbReference>
<keyword evidence="8 11" id="KW-0333">Golgi apparatus</keyword>
<keyword evidence="5 11" id="KW-0812">Transmembrane</keyword>
<dbReference type="Pfam" id="PF01762">
    <property type="entry name" value="Galactosyl_T"/>
    <property type="match status" value="1"/>
</dbReference>